<protein>
    <submittedName>
        <fullName evidence="2">Uncharacterized protein</fullName>
    </submittedName>
</protein>
<comment type="caution">
    <text evidence="2">The sequence shown here is derived from an EMBL/GenBank/DDBJ whole genome shotgun (WGS) entry which is preliminary data.</text>
</comment>
<dbReference type="GeneID" id="98170833"/>
<reference evidence="2 3" key="1">
    <citation type="submission" date="2024-09" db="EMBL/GenBank/DDBJ databases">
        <title>Itraconazole resistance in Madurella fahalii resulting from another homologue of gene encoding cytochrome P450 14-alpha sterol demethylase (CYP51).</title>
        <authorList>
            <person name="Yoshioka I."/>
            <person name="Fahal A.H."/>
            <person name="Kaneko S."/>
            <person name="Yaguchi T."/>
        </authorList>
    </citation>
    <scope>NUCLEOTIDE SEQUENCE [LARGE SCALE GENOMIC DNA]</scope>
    <source>
        <strain evidence="2 3">IFM 68171</strain>
    </source>
</reference>
<keyword evidence="3" id="KW-1185">Reference proteome</keyword>
<accession>A0ABQ0FWK4</accession>
<dbReference type="Proteomes" id="UP001628179">
    <property type="component" value="Unassembled WGS sequence"/>
</dbReference>
<organism evidence="2 3">
    <name type="scientific">Madurella fahalii</name>
    <dbReference type="NCBI Taxonomy" id="1157608"/>
    <lineage>
        <taxon>Eukaryota</taxon>
        <taxon>Fungi</taxon>
        <taxon>Dikarya</taxon>
        <taxon>Ascomycota</taxon>
        <taxon>Pezizomycotina</taxon>
        <taxon>Sordariomycetes</taxon>
        <taxon>Sordariomycetidae</taxon>
        <taxon>Sordariales</taxon>
        <taxon>Sordariales incertae sedis</taxon>
        <taxon>Madurella</taxon>
    </lineage>
</organism>
<feature type="region of interest" description="Disordered" evidence="1">
    <location>
        <begin position="34"/>
        <end position="68"/>
    </location>
</feature>
<evidence type="ECO:0000256" key="1">
    <source>
        <dbReference type="SAM" id="MobiDB-lite"/>
    </source>
</evidence>
<sequence length="185" mass="19461">MHVLVPRITPALPRAAALQVRTFVTCTSTIDTLRARRKPAAAQDPPSGATTPSSTTHQAAGALGQGWTHWETPSRHQAWTAIDERTRSFYSTQIYHGQTPGGTGAGTGVLISAQMFGAEVKGNPTESEADVAADRSDDDPLPQGLHHTIRLPAGDAGGKPTESEEDVAADCGAVDPLMPGMSRKK</sequence>
<dbReference type="RefSeq" id="XP_070911611.1">
    <property type="nucleotide sequence ID" value="XM_071055510.1"/>
</dbReference>
<name>A0ABQ0FWK4_9PEZI</name>
<proteinExistence type="predicted"/>
<dbReference type="EMBL" id="BAAFSV010000001">
    <property type="protein sequence ID" value="GAB1309878.1"/>
    <property type="molecule type" value="Genomic_DNA"/>
</dbReference>
<evidence type="ECO:0000313" key="2">
    <source>
        <dbReference type="EMBL" id="GAB1309878.1"/>
    </source>
</evidence>
<evidence type="ECO:0000313" key="3">
    <source>
        <dbReference type="Proteomes" id="UP001628179"/>
    </source>
</evidence>
<feature type="compositionally biased region" description="Acidic residues" evidence="1">
    <location>
        <begin position="127"/>
        <end position="140"/>
    </location>
</feature>
<gene>
    <name evidence="2" type="ORF">MFIFM68171_00088</name>
</gene>
<feature type="compositionally biased region" description="Low complexity" evidence="1">
    <location>
        <begin position="45"/>
        <end position="56"/>
    </location>
</feature>
<feature type="region of interest" description="Disordered" evidence="1">
    <location>
        <begin position="122"/>
        <end position="167"/>
    </location>
</feature>